<sequence>MVIGYRVCFCFTNRKWGCAQAVHSSKNLSVIC</sequence>
<reference evidence="1" key="2">
    <citation type="journal article" date="2015" name="Data Brief">
        <title>Shoot transcriptome of the giant reed, Arundo donax.</title>
        <authorList>
            <person name="Barrero R.A."/>
            <person name="Guerrero F.D."/>
            <person name="Moolhuijzen P."/>
            <person name="Goolsby J.A."/>
            <person name="Tidwell J."/>
            <person name="Bellgard S.E."/>
            <person name="Bellgard M.I."/>
        </authorList>
    </citation>
    <scope>NUCLEOTIDE SEQUENCE</scope>
    <source>
        <tissue evidence="1">Shoot tissue taken approximately 20 cm above the soil surface</tissue>
    </source>
</reference>
<protein>
    <submittedName>
        <fullName evidence="1">Uncharacterized protein</fullName>
    </submittedName>
</protein>
<dbReference type="AlphaFoldDB" id="A0A0A9F6F0"/>
<dbReference type="EMBL" id="GBRH01191112">
    <property type="protein sequence ID" value="JAE06784.1"/>
    <property type="molecule type" value="Transcribed_RNA"/>
</dbReference>
<organism evidence="1">
    <name type="scientific">Arundo donax</name>
    <name type="common">Giant reed</name>
    <name type="synonym">Donax arundinaceus</name>
    <dbReference type="NCBI Taxonomy" id="35708"/>
    <lineage>
        <taxon>Eukaryota</taxon>
        <taxon>Viridiplantae</taxon>
        <taxon>Streptophyta</taxon>
        <taxon>Embryophyta</taxon>
        <taxon>Tracheophyta</taxon>
        <taxon>Spermatophyta</taxon>
        <taxon>Magnoliopsida</taxon>
        <taxon>Liliopsida</taxon>
        <taxon>Poales</taxon>
        <taxon>Poaceae</taxon>
        <taxon>PACMAD clade</taxon>
        <taxon>Arundinoideae</taxon>
        <taxon>Arundineae</taxon>
        <taxon>Arundo</taxon>
    </lineage>
</organism>
<name>A0A0A9F6F0_ARUDO</name>
<reference evidence="1" key="1">
    <citation type="submission" date="2014-09" db="EMBL/GenBank/DDBJ databases">
        <authorList>
            <person name="Magalhaes I.L.F."/>
            <person name="Oliveira U."/>
            <person name="Santos F.R."/>
            <person name="Vidigal T.H.D.A."/>
            <person name="Brescovit A.D."/>
            <person name="Santos A.J."/>
        </authorList>
    </citation>
    <scope>NUCLEOTIDE SEQUENCE</scope>
    <source>
        <tissue evidence="1">Shoot tissue taken approximately 20 cm above the soil surface</tissue>
    </source>
</reference>
<proteinExistence type="predicted"/>
<evidence type="ECO:0000313" key="1">
    <source>
        <dbReference type="EMBL" id="JAE06784.1"/>
    </source>
</evidence>
<accession>A0A0A9F6F0</accession>